<name>A0A5C5RGS0_9ACTN</name>
<feature type="domain" description="MacB-like periplasmic core" evidence="9">
    <location>
        <begin position="22"/>
        <end position="243"/>
    </location>
</feature>
<feature type="transmembrane region" description="Helical" evidence="7">
    <location>
        <begin position="370"/>
        <end position="392"/>
    </location>
</feature>
<reference evidence="10 11" key="1">
    <citation type="submission" date="2019-08" db="EMBL/GenBank/DDBJ databases">
        <title>Tsukamurella conjunctivitidis sp. nov., Tsukamurella assacharolytica sp. nov. and Tsukamurella sputae sp. nov. isolated from patients with conjunctivitis, bacteraemia (lymphoma) and respiratory infection (sputum) in Hong Kong.</title>
        <authorList>
            <person name="Fok K.M.N."/>
            <person name="Fong J.Y.H."/>
        </authorList>
    </citation>
    <scope>NUCLEOTIDE SEQUENCE [LARGE SCALE GENOMIC DNA]</scope>
    <source>
        <strain evidence="10 11">HKU70</strain>
    </source>
</reference>
<keyword evidence="2" id="KW-1003">Cell membrane</keyword>
<dbReference type="Proteomes" id="UP000319792">
    <property type="component" value="Unassembled WGS sequence"/>
</dbReference>
<sequence length="858" mass="87211">MMANPMRRVALRNLLAHKGRLVLTVLSVLLGTSFIAGSMVFTGTLSKAFDGISDKIAVGVDARISPENAKGQGGFGPSGPGVPLSVVDQVKTVPGVRVVVPAITGTIALRDGDGEVVSPTGAPQVGGAYLPPGENLDPDGLKITSGRAPSAPNEMVLNESASERLKLPVGAKTTIVAPHSPGPIDVTIVGLYTISTDSGGYLGALFAKDEAQKLFGDGATAPYIEVGAASGTSPQQLRDALAERLPNLNVQTGAEVRKQFEDTINQGLSFLNYFLVAFGLIGLLVGVFIIYNTFSMLVAQRVSELALLRAIGAGRNQVRNSVVLEALVVGVVGSALGLAVGIGLAVLLRAGVKAAGAGFPDGGLAVSPSVVITVMVVGTVVTVISALIPAVRASRVPPVAAMRAQDGGSAQSVMVRGAVGAALLLCSLALLFVATTEVGSTAAIEVGIAGFGLILAIVIGGPALVAPLLGGVGKIIAAPFGPAGRLGRTNVMRNPQRTTATAFALVIGVALVGVIGTLGASMQKSIDAQVDKGVRSDLMLQAPSLGMPPAALTAIKDVPGIGAKTILYGVPMRVGGDRLSALAIDGDVTTAFNLTRTSGELKVKPGGLLVDDRTARERGWDVGSTVEPMSAVGTAKAQLTVTGIYSATGGSLSGPVITATDMNTLYPPASGATAPLVTPQSVFINAAEGTSVSDLKERLREAVKPLLVVNVDDQQDLKDQAGQAITALMGVLYGLLGLAVVIAILGIVNTLALSVVERRREIGMLRAIGLIRSQVRRSIYLESMLIAVFGAVLGLVLGVLLGVSLVHALRDEGLGSVVVPWSTVIVMLVASAFVGVGAAILPAIRAARTPPLAAIAEG</sequence>
<dbReference type="PANTHER" id="PTHR30572:SF4">
    <property type="entry name" value="ABC TRANSPORTER PERMEASE YTRF"/>
    <property type="match status" value="1"/>
</dbReference>
<evidence type="ECO:0000313" key="10">
    <source>
        <dbReference type="EMBL" id="TWS21950.1"/>
    </source>
</evidence>
<dbReference type="EMBL" id="VIGV01000014">
    <property type="protein sequence ID" value="TWS21950.1"/>
    <property type="molecule type" value="Genomic_DNA"/>
</dbReference>
<dbReference type="AlphaFoldDB" id="A0A5C5RGS0"/>
<feature type="transmembrane region" description="Helical" evidence="7">
    <location>
        <begin position="413"/>
        <end position="434"/>
    </location>
</feature>
<keyword evidence="11" id="KW-1185">Reference proteome</keyword>
<feature type="transmembrane region" description="Helical" evidence="7">
    <location>
        <begin position="446"/>
        <end position="477"/>
    </location>
</feature>
<dbReference type="InterPro" id="IPR025857">
    <property type="entry name" value="MacB_PCD"/>
</dbReference>
<dbReference type="Pfam" id="PF02687">
    <property type="entry name" value="FtsX"/>
    <property type="match status" value="2"/>
</dbReference>
<dbReference type="InterPro" id="IPR003838">
    <property type="entry name" value="ABC3_permease_C"/>
</dbReference>
<comment type="subcellular location">
    <subcellularLocation>
        <location evidence="1">Cell membrane</location>
        <topology evidence="1">Multi-pass membrane protein</topology>
    </subcellularLocation>
</comment>
<dbReference type="GO" id="GO:0005886">
    <property type="term" value="C:plasma membrane"/>
    <property type="evidence" value="ECO:0007669"/>
    <property type="project" value="UniProtKB-SubCell"/>
</dbReference>
<evidence type="ECO:0000256" key="7">
    <source>
        <dbReference type="SAM" id="Phobius"/>
    </source>
</evidence>
<feature type="transmembrane region" description="Helical" evidence="7">
    <location>
        <begin position="818"/>
        <end position="841"/>
    </location>
</feature>
<feature type="domain" description="ABC3 transporter permease C-terminal" evidence="8">
    <location>
        <begin position="277"/>
        <end position="398"/>
    </location>
</feature>
<evidence type="ECO:0000256" key="2">
    <source>
        <dbReference type="ARBA" id="ARBA00022475"/>
    </source>
</evidence>
<accession>A0A5C5RGS0</accession>
<comment type="caution">
    <text evidence="10">The sequence shown here is derived from an EMBL/GenBank/DDBJ whole genome shotgun (WGS) entry which is preliminary data.</text>
</comment>
<feature type="transmembrane region" description="Helical" evidence="7">
    <location>
        <begin position="270"/>
        <end position="291"/>
    </location>
</feature>
<dbReference type="PANTHER" id="PTHR30572">
    <property type="entry name" value="MEMBRANE COMPONENT OF TRANSPORTER-RELATED"/>
    <property type="match status" value="1"/>
</dbReference>
<keyword evidence="4 7" id="KW-1133">Transmembrane helix</keyword>
<evidence type="ECO:0000256" key="3">
    <source>
        <dbReference type="ARBA" id="ARBA00022692"/>
    </source>
</evidence>
<keyword evidence="3 7" id="KW-0812">Transmembrane</keyword>
<feature type="transmembrane region" description="Helical" evidence="7">
    <location>
        <begin position="779"/>
        <end position="806"/>
    </location>
</feature>
<proteinExistence type="inferred from homology"/>
<feature type="domain" description="ABC3 transporter permease C-terminal" evidence="8">
    <location>
        <begin position="735"/>
        <end position="851"/>
    </location>
</feature>
<keyword evidence="5 7" id="KW-0472">Membrane</keyword>
<protein>
    <submittedName>
        <fullName evidence="10">FtsX-like permease family protein</fullName>
    </submittedName>
</protein>
<evidence type="ECO:0000256" key="1">
    <source>
        <dbReference type="ARBA" id="ARBA00004651"/>
    </source>
</evidence>
<organism evidence="10 11">
    <name type="scientific">Tsukamurella sputi</name>
    <dbReference type="NCBI Taxonomy" id="2591848"/>
    <lineage>
        <taxon>Bacteria</taxon>
        <taxon>Bacillati</taxon>
        <taxon>Actinomycetota</taxon>
        <taxon>Actinomycetes</taxon>
        <taxon>Mycobacteriales</taxon>
        <taxon>Tsukamurellaceae</taxon>
        <taxon>Tsukamurella</taxon>
    </lineage>
</organism>
<evidence type="ECO:0000259" key="8">
    <source>
        <dbReference type="Pfam" id="PF02687"/>
    </source>
</evidence>
<gene>
    <name evidence="10" type="ORF">FK268_22065</name>
</gene>
<dbReference type="InterPro" id="IPR050250">
    <property type="entry name" value="Macrolide_Exporter_MacB"/>
</dbReference>
<feature type="transmembrane region" description="Helical" evidence="7">
    <location>
        <begin position="498"/>
        <end position="520"/>
    </location>
</feature>
<feature type="transmembrane region" description="Helical" evidence="7">
    <location>
        <begin position="731"/>
        <end position="756"/>
    </location>
</feature>
<evidence type="ECO:0000259" key="9">
    <source>
        <dbReference type="Pfam" id="PF12704"/>
    </source>
</evidence>
<evidence type="ECO:0000256" key="4">
    <source>
        <dbReference type="ARBA" id="ARBA00022989"/>
    </source>
</evidence>
<evidence type="ECO:0000256" key="5">
    <source>
        <dbReference type="ARBA" id="ARBA00023136"/>
    </source>
</evidence>
<evidence type="ECO:0000256" key="6">
    <source>
        <dbReference type="ARBA" id="ARBA00038076"/>
    </source>
</evidence>
<dbReference type="Pfam" id="PF12704">
    <property type="entry name" value="MacB_PCD"/>
    <property type="match status" value="2"/>
</dbReference>
<evidence type="ECO:0000313" key="11">
    <source>
        <dbReference type="Proteomes" id="UP000319792"/>
    </source>
</evidence>
<dbReference type="OrthoDB" id="9780560at2"/>
<feature type="transmembrane region" description="Helical" evidence="7">
    <location>
        <begin position="322"/>
        <end position="350"/>
    </location>
</feature>
<feature type="domain" description="MacB-like periplasmic core" evidence="9">
    <location>
        <begin position="498"/>
        <end position="701"/>
    </location>
</feature>
<dbReference type="GO" id="GO:0022857">
    <property type="term" value="F:transmembrane transporter activity"/>
    <property type="evidence" value="ECO:0007669"/>
    <property type="project" value="TreeGrafter"/>
</dbReference>
<comment type="similarity">
    <text evidence="6">Belongs to the ABC-4 integral membrane protein family.</text>
</comment>